<evidence type="ECO:0000313" key="3">
    <source>
        <dbReference type="Proteomes" id="UP000663825"/>
    </source>
</evidence>
<dbReference type="Proteomes" id="UP000663833">
    <property type="component" value="Unassembled WGS sequence"/>
</dbReference>
<accession>A0A817QZA3</accession>
<dbReference type="Proteomes" id="UP000663825">
    <property type="component" value="Unassembled WGS sequence"/>
</dbReference>
<organism evidence="1 3">
    <name type="scientific">Rotaria socialis</name>
    <dbReference type="NCBI Taxonomy" id="392032"/>
    <lineage>
        <taxon>Eukaryota</taxon>
        <taxon>Metazoa</taxon>
        <taxon>Spiralia</taxon>
        <taxon>Gnathifera</taxon>
        <taxon>Rotifera</taxon>
        <taxon>Eurotatoria</taxon>
        <taxon>Bdelloidea</taxon>
        <taxon>Philodinida</taxon>
        <taxon>Philodinidae</taxon>
        <taxon>Rotaria</taxon>
    </lineage>
</organism>
<proteinExistence type="predicted"/>
<evidence type="ECO:0000313" key="1">
    <source>
        <dbReference type="EMBL" id="CAF3233295.1"/>
    </source>
</evidence>
<sequence>MAIDILEQLIKLIDEIDNFKAMFRNKVARHEVISMDELDQFERNAVARPRLVEDKEKLRLERNRRNIEP</sequence>
<dbReference type="OrthoDB" id="273340at2759"/>
<dbReference type="EMBL" id="CAJNYD010001856">
    <property type="protein sequence ID" value="CAF3367513.1"/>
    <property type="molecule type" value="Genomic_DNA"/>
</dbReference>
<gene>
    <name evidence="2" type="ORF">LUA448_LOCUS14524</name>
    <name evidence="1" type="ORF">TIS948_LOCUS14219</name>
</gene>
<evidence type="ECO:0000313" key="2">
    <source>
        <dbReference type="EMBL" id="CAF3367513.1"/>
    </source>
</evidence>
<reference evidence="1" key="1">
    <citation type="submission" date="2021-02" db="EMBL/GenBank/DDBJ databases">
        <authorList>
            <person name="Nowell W R."/>
        </authorList>
    </citation>
    <scope>NUCLEOTIDE SEQUENCE</scope>
</reference>
<name>A0A817QZA3_9BILA</name>
<protein>
    <submittedName>
        <fullName evidence="1">Uncharacterized protein</fullName>
    </submittedName>
</protein>
<dbReference type="EMBL" id="CAJNXB010002302">
    <property type="protein sequence ID" value="CAF3233295.1"/>
    <property type="molecule type" value="Genomic_DNA"/>
</dbReference>
<comment type="caution">
    <text evidence="1">The sequence shown here is derived from an EMBL/GenBank/DDBJ whole genome shotgun (WGS) entry which is preliminary data.</text>
</comment>
<dbReference type="AlphaFoldDB" id="A0A817QZA3"/>